<evidence type="ECO:0000313" key="2">
    <source>
        <dbReference type="Proteomes" id="UP000078454"/>
    </source>
</evidence>
<reference evidence="1 2" key="1">
    <citation type="submission" date="2016-05" db="EMBL/GenBank/DDBJ databases">
        <title>Paenibacillus sp. 1ZS3-15 nov., isolated from the rhizosphere soil.</title>
        <authorList>
            <person name="Zhang X.X."/>
            <person name="Zhang J."/>
        </authorList>
    </citation>
    <scope>NUCLEOTIDE SEQUENCE [LARGE SCALE GENOMIC DNA]</scope>
    <source>
        <strain evidence="1 2">1ZS3-15</strain>
    </source>
</reference>
<gene>
    <name evidence="1" type="ORF">A8708_08700</name>
</gene>
<dbReference type="EMBL" id="LYPB01000044">
    <property type="protein sequence ID" value="OAS22704.1"/>
    <property type="molecule type" value="Genomic_DNA"/>
</dbReference>
<dbReference type="Proteomes" id="UP000078454">
    <property type="component" value="Unassembled WGS sequence"/>
</dbReference>
<protein>
    <submittedName>
        <fullName evidence="1">Uncharacterized protein</fullName>
    </submittedName>
</protein>
<dbReference type="AlphaFoldDB" id="A0A198AMD7"/>
<name>A0A198AMD7_9BACL</name>
<comment type="caution">
    <text evidence="1">The sequence shown here is derived from an EMBL/GenBank/DDBJ whole genome shotgun (WGS) entry which is preliminary data.</text>
</comment>
<evidence type="ECO:0000313" key="1">
    <source>
        <dbReference type="EMBL" id="OAS22704.1"/>
    </source>
</evidence>
<organism evidence="1 2">
    <name type="scientific">Paenibacillus oryzisoli</name>
    <dbReference type="NCBI Taxonomy" id="1850517"/>
    <lineage>
        <taxon>Bacteria</taxon>
        <taxon>Bacillati</taxon>
        <taxon>Bacillota</taxon>
        <taxon>Bacilli</taxon>
        <taxon>Bacillales</taxon>
        <taxon>Paenibacillaceae</taxon>
        <taxon>Paenibacillus</taxon>
    </lineage>
</organism>
<proteinExistence type="predicted"/>
<sequence length="87" mass="9797">MIEFKQYCAFLNRGGLRTEVAERVSAIFAQWVVLGEKRNVVPLSLRLSPFTVGFHGISGTTFRNSVKSQEFGQITERGSVTVWSPYI</sequence>
<dbReference type="STRING" id="1850517.A8708_08700"/>
<keyword evidence="2" id="KW-1185">Reference proteome</keyword>
<accession>A0A198AMD7</accession>